<dbReference type="Proteomes" id="UP001060215">
    <property type="component" value="Chromosome 1"/>
</dbReference>
<organism evidence="1 2">
    <name type="scientific">Camellia lanceoleosa</name>
    <dbReference type="NCBI Taxonomy" id="1840588"/>
    <lineage>
        <taxon>Eukaryota</taxon>
        <taxon>Viridiplantae</taxon>
        <taxon>Streptophyta</taxon>
        <taxon>Embryophyta</taxon>
        <taxon>Tracheophyta</taxon>
        <taxon>Spermatophyta</taxon>
        <taxon>Magnoliopsida</taxon>
        <taxon>eudicotyledons</taxon>
        <taxon>Gunneridae</taxon>
        <taxon>Pentapetalae</taxon>
        <taxon>asterids</taxon>
        <taxon>Ericales</taxon>
        <taxon>Theaceae</taxon>
        <taxon>Camellia</taxon>
    </lineage>
</organism>
<accession>A0ACC0J193</accession>
<sequence>MGNGKGKGKDFLWHMSNVETWVSAALTDENTCLDGFSGRALDGNVKASIKARVTNVAQVTSNALALSSPARAEQLEEDDRGSDDDHINCSSSRRYNSRSERRVRSTLRVQLCGLVDRTLTRPLFRRRRGKAPNRDGGEARRNVVNHDDLQLLGSIRSGRC</sequence>
<gene>
    <name evidence="1" type="ORF">LOK49_LG01G01327</name>
</gene>
<evidence type="ECO:0000313" key="1">
    <source>
        <dbReference type="EMBL" id="KAI8030579.1"/>
    </source>
</evidence>
<proteinExistence type="predicted"/>
<reference evidence="1 2" key="1">
    <citation type="journal article" date="2022" name="Plant J.">
        <title>Chromosome-level genome of Camellia lanceoleosa provides a valuable resource for understanding genome evolution and self-incompatibility.</title>
        <authorList>
            <person name="Gong W."/>
            <person name="Xiao S."/>
            <person name="Wang L."/>
            <person name="Liao Z."/>
            <person name="Chang Y."/>
            <person name="Mo W."/>
            <person name="Hu G."/>
            <person name="Li W."/>
            <person name="Zhao G."/>
            <person name="Zhu H."/>
            <person name="Hu X."/>
            <person name="Ji K."/>
            <person name="Xiang X."/>
            <person name="Song Q."/>
            <person name="Yuan D."/>
            <person name="Jin S."/>
            <person name="Zhang L."/>
        </authorList>
    </citation>
    <scope>NUCLEOTIDE SEQUENCE [LARGE SCALE GENOMIC DNA]</scope>
    <source>
        <strain evidence="1">SQ_2022a</strain>
    </source>
</reference>
<dbReference type="EMBL" id="CM045758">
    <property type="protein sequence ID" value="KAI8030579.1"/>
    <property type="molecule type" value="Genomic_DNA"/>
</dbReference>
<comment type="caution">
    <text evidence="1">The sequence shown here is derived from an EMBL/GenBank/DDBJ whole genome shotgun (WGS) entry which is preliminary data.</text>
</comment>
<evidence type="ECO:0000313" key="2">
    <source>
        <dbReference type="Proteomes" id="UP001060215"/>
    </source>
</evidence>
<protein>
    <submittedName>
        <fullName evidence="1">Uncharacterized protein</fullName>
    </submittedName>
</protein>
<name>A0ACC0J193_9ERIC</name>
<keyword evidence="2" id="KW-1185">Reference proteome</keyword>